<dbReference type="EMBL" id="JBBYXI010000004">
    <property type="protein sequence ID" value="MEN3931666.1"/>
    <property type="molecule type" value="Genomic_DNA"/>
</dbReference>
<name>A0ABV0BN29_9HYPH</name>
<evidence type="ECO:0000313" key="2">
    <source>
        <dbReference type="EMBL" id="MEN3931666.1"/>
    </source>
</evidence>
<organism evidence="2 3">
    <name type="scientific">Hohaiivirga grylli</name>
    <dbReference type="NCBI Taxonomy" id="3133970"/>
    <lineage>
        <taxon>Bacteria</taxon>
        <taxon>Pseudomonadati</taxon>
        <taxon>Pseudomonadota</taxon>
        <taxon>Alphaproteobacteria</taxon>
        <taxon>Hyphomicrobiales</taxon>
        <taxon>Methylobacteriaceae</taxon>
        <taxon>Hohaiivirga</taxon>
    </lineage>
</organism>
<dbReference type="Proteomes" id="UP001418637">
    <property type="component" value="Unassembled WGS sequence"/>
</dbReference>
<accession>A0ABV0BN29</accession>
<evidence type="ECO:0000256" key="1">
    <source>
        <dbReference type="SAM" id="MobiDB-lite"/>
    </source>
</evidence>
<comment type="caution">
    <text evidence="2">The sequence shown here is derived from an EMBL/GenBank/DDBJ whole genome shotgun (WGS) entry which is preliminary data.</text>
</comment>
<dbReference type="Pfam" id="PF06676">
    <property type="entry name" value="DUF1178"/>
    <property type="match status" value="1"/>
</dbReference>
<dbReference type="PIRSF" id="PIRSF032131">
    <property type="entry name" value="UCP032131"/>
    <property type="match status" value="1"/>
</dbReference>
<dbReference type="InterPro" id="IPR009562">
    <property type="entry name" value="DUF1178"/>
</dbReference>
<sequence length="148" mass="17004">MIRYALACHQGHEFESWFPSSASYEEQRSKKLVSCPLCNSLKIEKQIMAPQVARTDKDKTTQASPKQSIGLLSEKEQQIRETLRALRRHVVENAEDVGERFPEEARRIHEGNVEKRSIYGRATLKETKELLDEGIDIMPLPDIPDDKN</sequence>
<protein>
    <submittedName>
        <fullName evidence="2">DUF1178 family protein</fullName>
    </submittedName>
</protein>
<reference evidence="2 3" key="1">
    <citation type="submission" date="2024-04" db="EMBL/GenBank/DDBJ databases">
        <title>A novel species isolated from cricket.</title>
        <authorList>
            <person name="Wang H.-C."/>
        </authorList>
    </citation>
    <scope>NUCLEOTIDE SEQUENCE [LARGE SCALE GENOMIC DNA]</scope>
    <source>
        <strain evidence="2 3">WL0021</strain>
    </source>
</reference>
<keyword evidence="3" id="KW-1185">Reference proteome</keyword>
<evidence type="ECO:0000313" key="3">
    <source>
        <dbReference type="Proteomes" id="UP001418637"/>
    </source>
</evidence>
<feature type="region of interest" description="Disordered" evidence="1">
    <location>
        <begin position="51"/>
        <end position="74"/>
    </location>
</feature>
<dbReference type="RefSeq" id="WP_346337708.1">
    <property type="nucleotide sequence ID" value="NZ_JBBYXI010000004.1"/>
</dbReference>
<proteinExistence type="predicted"/>
<gene>
    <name evidence="2" type="ORF">WJT86_11435</name>
</gene>